<feature type="domain" description="EamA" evidence="7">
    <location>
        <begin position="6"/>
        <end position="143"/>
    </location>
</feature>
<evidence type="ECO:0000256" key="3">
    <source>
        <dbReference type="ARBA" id="ARBA00022692"/>
    </source>
</evidence>
<protein>
    <submittedName>
        <fullName evidence="8">DMT family transporter</fullName>
    </submittedName>
</protein>
<name>A0A5C8ZC27_9GAMM</name>
<evidence type="ECO:0000256" key="5">
    <source>
        <dbReference type="ARBA" id="ARBA00023136"/>
    </source>
</evidence>
<evidence type="ECO:0000313" key="9">
    <source>
        <dbReference type="Proteomes" id="UP000321764"/>
    </source>
</evidence>
<feature type="transmembrane region" description="Helical" evidence="6">
    <location>
        <begin position="99"/>
        <end position="119"/>
    </location>
</feature>
<feature type="transmembrane region" description="Helical" evidence="6">
    <location>
        <begin position="126"/>
        <end position="148"/>
    </location>
</feature>
<proteinExistence type="predicted"/>
<dbReference type="GO" id="GO:0005886">
    <property type="term" value="C:plasma membrane"/>
    <property type="evidence" value="ECO:0007669"/>
    <property type="project" value="UniProtKB-SubCell"/>
</dbReference>
<dbReference type="EMBL" id="VKAD01000001">
    <property type="protein sequence ID" value="TXR54466.1"/>
    <property type="molecule type" value="Genomic_DNA"/>
</dbReference>
<feature type="transmembrane region" description="Helical" evidence="6">
    <location>
        <begin position="249"/>
        <end position="265"/>
    </location>
</feature>
<feature type="transmembrane region" description="Helical" evidence="6">
    <location>
        <begin position="185"/>
        <end position="209"/>
    </location>
</feature>
<evidence type="ECO:0000313" key="8">
    <source>
        <dbReference type="EMBL" id="TXR54466.1"/>
    </source>
</evidence>
<feature type="transmembrane region" description="Helical" evidence="6">
    <location>
        <begin position="74"/>
        <end position="93"/>
    </location>
</feature>
<feature type="domain" description="EamA" evidence="7">
    <location>
        <begin position="156"/>
        <end position="286"/>
    </location>
</feature>
<evidence type="ECO:0000256" key="6">
    <source>
        <dbReference type="SAM" id="Phobius"/>
    </source>
</evidence>
<comment type="subcellular location">
    <subcellularLocation>
        <location evidence="1">Cell membrane</location>
        <topology evidence="1">Multi-pass membrane protein</topology>
    </subcellularLocation>
</comment>
<dbReference type="InterPro" id="IPR050638">
    <property type="entry name" value="AA-Vitamin_Transporters"/>
</dbReference>
<dbReference type="InterPro" id="IPR037185">
    <property type="entry name" value="EmrE-like"/>
</dbReference>
<evidence type="ECO:0000256" key="1">
    <source>
        <dbReference type="ARBA" id="ARBA00004651"/>
    </source>
</evidence>
<dbReference type="RefSeq" id="WP_147713864.1">
    <property type="nucleotide sequence ID" value="NZ_VKAD01000001.1"/>
</dbReference>
<dbReference type="Gene3D" id="1.10.3730.20">
    <property type="match status" value="1"/>
</dbReference>
<evidence type="ECO:0000259" key="7">
    <source>
        <dbReference type="Pfam" id="PF00892"/>
    </source>
</evidence>
<gene>
    <name evidence="8" type="ORF">FME95_08005</name>
</gene>
<reference evidence="8 9" key="1">
    <citation type="submission" date="2019-07" db="EMBL/GenBank/DDBJ databases">
        <title>Reinekea sp. strain SSH23 genome sequencing and assembly.</title>
        <authorList>
            <person name="Kim I."/>
        </authorList>
    </citation>
    <scope>NUCLEOTIDE SEQUENCE [LARGE SCALE GENOMIC DNA]</scope>
    <source>
        <strain evidence="8 9">SSH23</strain>
    </source>
</reference>
<comment type="caution">
    <text evidence="8">The sequence shown here is derived from an EMBL/GenBank/DDBJ whole genome shotgun (WGS) entry which is preliminary data.</text>
</comment>
<dbReference type="OrthoDB" id="5729944at2"/>
<keyword evidence="2" id="KW-1003">Cell membrane</keyword>
<feature type="transmembrane region" description="Helical" evidence="6">
    <location>
        <begin position="154"/>
        <end position="173"/>
    </location>
</feature>
<dbReference type="Pfam" id="PF00892">
    <property type="entry name" value="EamA"/>
    <property type="match status" value="2"/>
</dbReference>
<evidence type="ECO:0000256" key="2">
    <source>
        <dbReference type="ARBA" id="ARBA00022475"/>
    </source>
</evidence>
<feature type="transmembrane region" description="Helical" evidence="6">
    <location>
        <begin position="34"/>
        <end position="54"/>
    </location>
</feature>
<keyword evidence="9" id="KW-1185">Reference proteome</keyword>
<feature type="transmembrane region" description="Helical" evidence="6">
    <location>
        <begin position="215"/>
        <end position="237"/>
    </location>
</feature>
<sequence length="294" mass="32345">MKSERRAIIYALVAVALWSTVATAFKIALQQVDVIHLLAGASTVSLCAFSLLLLQKKQLLNAIRALKTHWRMQLALGLINPIFYYLILFEAYRRLPAQVAQPINYTWAITLALLSVPLLKQKLSGYSLIGLAIGYGGVVIISMAGQQVTGTLDIVGLSLALISTLLWASYWLLNTKNSQDALTSLFQSFLIASPILIAAAMLFGSNTIIWHAKAVFSILYVGLFEMGITFVFWQLALHHTQNTARIGSLIFLSPFVSLFLIHLILGEPLQLKTFFGLALIITGVVIAQKSTKVR</sequence>
<dbReference type="AlphaFoldDB" id="A0A5C8ZC27"/>
<accession>A0A5C8ZC27</accession>
<dbReference type="SUPFAM" id="SSF103481">
    <property type="entry name" value="Multidrug resistance efflux transporter EmrE"/>
    <property type="match status" value="2"/>
</dbReference>
<feature type="transmembrane region" description="Helical" evidence="6">
    <location>
        <begin position="271"/>
        <end position="287"/>
    </location>
</feature>
<dbReference type="Proteomes" id="UP000321764">
    <property type="component" value="Unassembled WGS sequence"/>
</dbReference>
<keyword evidence="5 6" id="KW-0472">Membrane</keyword>
<keyword evidence="4 6" id="KW-1133">Transmembrane helix</keyword>
<dbReference type="InterPro" id="IPR000620">
    <property type="entry name" value="EamA_dom"/>
</dbReference>
<evidence type="ECO:0000256" key="4">
    <source>
        <dbReference type="ARBA" id="ARBA00022989"/>
    </source>
</evidence>
<organism evidence="8 9">
    <name type="scientific">Reinekea thalattae</name>
    <dbReference type="NCBI Taxonomy" id="2593301"/>
    <lineage>
        <taxon>Bacteria</taxon>
        <taxon>Pseudomonadati</taxon>
        <taxon>Pseudomonadota</taxon>
        <taxon>Gammaproteobacteria</taxon>
        <taxon>Oceanospirillales</taxon>
        <taxon>Saccharospirillaceae</taxon>
        <taxon>Reinekea</taxon>
    </lineage>
</organism>
<dbReference type="PANTHER" id="PTHR32322:SF18">
    <property type="entry name" value="S-ADENOSYLMETHIONINE_S-ADENOSYLHOMOCYSTEINE TRANSPORTER"/>
    <property type="match status" value="1"/>
</dbReference>
<keyword evidence="3 6" id="KW-0812">Transmembrane</keyword>
<dbReference type="PANTHER" id="PTHR32322">
    <property type="entry name" value="INNER MEMBRANE TRANSPORTER"/>
    <property type="match status" value="1"/>
</dbReference>